<evidence type="ECO:0000259" key="3">
    <source>
        <dbReference type="PROSITE" id="PS50125"/>
    </source>
</evidence>
<evidence type="ECO:0000256" key="1">
    <source>
        <dbReference type="ARBA" id="ARBA00004167"/>
    </source>
</evidence>
<accession>A0A7C3KDX7</accession>
<dbReference type="InterPro" id="IPR029016">
    <property type="entry name" value="GAF-like_dom_sf"/>
</dbReference>
<dbReference type="SMART" id="SM00065">
    <property type="entry name" value="GAF"/>
    <property type="match status" value="1"/>
</dbReference>
<name>A0A7C3KDX7_9CYAN</name>
<protein>
    <submittedName>
        <fullName evidence="4">GAF domain-containing protein</fullName>
    </submittedName>
</protein>
<evidence type="ECO:0000259" key="2">
    <source>
        <dbReference type="PROSITE" id="PS50011"/>
    </source>
</evidence>
<dbReference type="Pfam" id="PF00069">
    <property type="entry name" value="Pkinase"/>
    <property type="match status" value="1"/>
</dbReference>
<dbReference type="SUPFAM" id="SSF56112">
    <property type="entry name" value="Protein kinase-like (PK-like)"/>
    <property type="match status" value="1"/>
</dbReference>
<dbReference type="PROSITE" id="PS50125">
    <property type="entry name" value="GUANYLATE_CYCLASE_2"/>
    <property type="match status" value="1"/>
</dbReference>
<reference evidence="4" key="1">
    <citation type="journal article" date="2020" name="mSystems">
        <title>Genome- and Community-Level Interaction Insights into Carbon Utilization and Element Cycling Functions of Hydrothermarchaeota in Hydrothermal Sediment.</title>
        <authorList>
            <person name="Zhou Z."/>
            <person name="Liu Y."/>
            <person name="Xu W."/>
            <person name="Pan J."/>
            <person name="Luo Z.H."/>
            <person name="Li M."/>
        </authorList>
    </citation>
    <scope>NUCLEOTIDE SEQUENCE [LARGE SCALE GENOMIC DNA]</scope>
    <source>
        <strain evidence="4">SpSt-418</strain>
    </source>
</reference>
<dbReference type="InterPro" id="IPR053159">
    <property type="entry name" value="Hybrid_Histidine_Kinase"/>
</dbReference>
<dbReference type="PROSITE" id="PS50011">
    <property type="entry name" value="PROTEIN_KINASE_DOM"/>
    <property type="match status" value="1"/>
</dbReference>
<evidence type="ECO:0000313" key="4">
    <source>
        <dbReference type="EMBL" id="HFM98043.1"/>
    </source>
</evidence>
<dbReference type="GO" id="GO:0004672">
    <property type="term" value="F:protein kinase activity"/>
    <property type="evidence" value="ECO:0007669"/>
    <property type="project" value="InterPro"/>
</dbReference>
<dbReference type="GO" id="GO:0016020">
    <property type="term" value="C:membrane"/>
    <property type="evidence" value="ECO:0007669"/>
    <property type="project" value="UniProtKB-SubCell"/>
</dbReference>
<gene>
    <name evidence="4" type="ORF">ENR64_09870</name>
</gene>
<dbReference type="GO" id="GO:0004016">
    <property type="term" value="F:adenylate cyclase activity"/>
    <property type="evidence" value="ECO:0007669"/>
    <property type="project" value="UniProtKB-ARBA"/>
</dbReference>
<feature type="domain" description="Protein kinase" evidence="2">
    <location>
        <begin position="7"/>
        <end position="270"/>
    </location>
</feature>
<dbReference type="InterPro" id="IPR041664">
    <property type="entry name" value="AAA_16"/>
</dbReference>
<dbReference type="CDD" id="cd07302">
    <property type="entry name" value="CHD"/>
    <property type="match status" value="1"/>
</dbReference>
<dbReference type="InterPro" id="IPR003018">
    <property type="entry name" value="GAF"/>
</dbReference>
<dbReference type="Gene3D" id="3.30.450.40">
    <property type="match status" value="1"/>
</dbReference>
<dbReference type="PANTHER" id="PTHR43642:SF1">
    <property type="entry name" value="HYBRID SIGNAL TRANSDUCTION HISTIDINE KINASE G"/>
    <property type="match status" value="1"/>
</dbReference>
<dbReference type="Pfam" id="PF01590">
    <property type="entry name" value="GAF"/>
    <property type="match status" value="1"/>
</dbReference>
<dbReference type="SUPFAM" id="SSF55073">
    <property type="entry name" value="Nucleotide cyclase"/>
    <property type="match status" value="1"/>
</dbReference>
<dbReference type="PANTHER" id="PTHR43642">
    <property type="entry name" value="HYBRID SIGNAL TRANSDUCTION HISTIDINE KINASE G"/>
    <property type="match status" value="1"/>
</dbReference>
<dbReference type="GO" id="GO:0009190">
    <property type="term" value="P:cyclic nucleotide biosynthetic process"/>
    <property type="evidence" value="ECO:0007669"/>
    <property type="project" value="InterPro"/>
</dbReference>
<dbReference type="Gene3D" id="3.30.70.1230">
    <property type="entry name" value="Nucleotide cyclase"/>
    <property type="match status" value="1"/>
</dbReference>
<dbReference type="Pfam" id="PF13191">
    <property type="entry name" value="AAA_16"/>
    <property type="match status" value="1"/>
</dbReference>
<dbReference type="SUPFAM" id="SSF48452">
    <property type="entry name" value="TPR-like"/>
    <property type="match status" value="1"/>
</dbReference>
<dbReference type="Pfam" id="PF00211">
    <property type="entry name" value="Guanylate_cyc"/>
    <property type="match status" value="1"/>
</dbReference>
<dbReference type="EMBL" id="DSRU01000140">
    <property type="protein sequence ID" value="HFM98043.1"/>
    <property type="molecule type" value="Genomic_DNA"/>
</dbReference>
<dbReference type="GO" id="GO:0005524">
    <property type="term" value="F:ATP binding"/>
    <property type="evidence" value="ECO:0007669"/>
    <property type="project" value="InterPro"/>
</dbReference>
<dbReference type="InterPro" id="IPR011990">
    <property type="entry name" value="TPR-like_helical_dom_sf"/>
</dbReference>
<organism evidence="4">
    <name type="scientific">Oscillatoriales cyanobacterium SpSt-418</name>
    <dbReference type="NCBI Taxonomy" id="2282169"/>
    <lineage>
        <taxon>Bacteria</taxon>
        <taxon>Bacillati</taxon>
        <taxon>Cyanobacteriota</taxon>
        <taxon>Cyanophyceae</taxon>
        <taxon>Oscillatoriophycideae</taxon>
        <taxon>Oscillatoriales</taxon>
    </lineage>
</organism>
<dbReference type="InterPro" id="IPR000719">
    <property type="entry name" value="Prot_kinase_dom"/>
</dbReference>
<dbReference type="Gene3D" id="3.40.50.300">
    <property type="entry name" value="P-loop containing nucleotide triphosphate hydrolases"/>
    <property type="match status" value="1"/>
</dbReference>
<dbReference type="InterPro" id="IPR011009">
    <property type="entry name" value="Kinase-like_dom_sf"/>
</dbReference>
<comment type="subcellular location">
    <subcellularLocation>
        <location evidence="1">Membrane</location>
        <topology evidence="1">Single-pass membrane protein</topology>
    </subcellularLocation>
</comment>
<comment type="caution">
    <text evidence="4">The sequence shown here is derived from an EMBL/GenBank/DDBJ whole genome shotgun (WGS) entry which is preliminary data.</text>
</comment>
<proteinExistence type="predicted"/>
<dbReference type="SMART" id="SM00044">
    <property type="entry name" value="CYCc"/>
    <property type="match status" value="1"/>
</dbReference>
<dbReference type="SUPFAM" id="SSF55781">
    <property type="entry name" value="GAF domain-like"/>
    <property type="match status" value="1"/>
</dbReference>
<dbReference type="InterPro" id="IPR029787">
    <property type="entry name" value="Nucleotide_cyclase"/>
</dbReference>
<feature type="domain" description="Guanylate cyclase" evidence="3">
    <location>
        <begin position="1560"/>
        <end position="1686"/>
    </location>
</feature>
<dbReference type="InterPro" id="IPR001054">
    <property type="entry name" value="A/G_cyclase"/>
</dbReference>
<dbReference type="CDD" id="cd14014">
    <property type="entry name" value="STKc_PknB_like"/>
    <property type="match status" value="1"/>
</dbReference>
<sequence>MITVKGYRVLAQLHESSHSRIYQAFREINNQPVILKLLAEDYPSVEAIAQFKLEYELTCRVQTSGVIRAYALERYQNTLVIILEDFGGRSLRQVLPPSPLPLTDFFPLSLQITTALGDIHQSAIIHKDINPSNILLNPKTGHVKIIDFGIASLCSRENPILKNLNVLEGTLPYLSPEQTGRMNRAIDYRTDFYSLGITFYELLTQQLPFTSDDPVELVHSHIAKRPVPPHHLNPDIPVPLSEIVMKLLEKTAEQRYQSTFGLAQDLQTCYEQWQASGTVEPFPLGQQDHSGKFQISQKLYGRESEVETLLSAFSRVAAIAGETSGSEPGATHEFATGRSEIMLVSGYSGIGKSALVQEIYKPITRQRGYFISGKFDQFQRNIPYSALIQAFQSLMSQLLTASEAEIAEWRNKLLQALGANGQIIIEVIPELELIIGPQPPVVPLSPKEAQNRFNLVFQNFIAVFTRREHPLAIFLDDLQWADSASLHLLQLLTSQTDSRFLLVIGAYRDNEVDATHPLRAAIATLEQSGVPIHELTLKPLNLAQIEQLLSDTLNQPDLTHITPLADLLLQKTNGNPFFINEFLKSLYAEELLQFNFAQRQWKWQLEQIQAAQITDNVVDLMAGKIQKLPAATQAALKFAACIGNQFDLKTLAIVREKPSPEMALDLWEAVQAGLILPQSDNYKLLQVEDRDVTTNLINVNVVYKFLHDRVQQAAYSLIPAEQKQPVHLRIGQLLLQSTPPEKQEEKIFDLVNPLNIGLPLIKQPQQRQELARLNLIAGSKAKASAAYEPALQYLSAGIDCLNDESWQQQYPLTLALHQTATEAAYLAGHFEQMDRLVSTVLQRGQSILDKVPVYTVKIQSLIARDELLNASQQGLAVLKLLGNPLSTNPSQLNILVGLLKSKLALIGKSTETLAHAPEITNPTQLASIRVLASIASATYLAAPNVFPLTVFKQVELSAKYGNAAESSFAFATYGLILCGVVGDIESGYAFGELALQLIERFQAKGLQARTIFVVNSFVRHWRDPLHNTLESLEQAYQIGRETGDTEYACFSGLTCGLHGYYSGQSLDDLAGSMAIYAEAMVRFKKQPILSLIQIYQQTVANLRGQSQIPNLLAGEFYDIANQFPQHLDSNYRTAIFYVHANTAVLNYLFDEYSIAIAQLDRAIPYQDSVVALFIVGWFAFYDALIRLAVARQHTGKERQQLLKQVSVDRKKLQKWATFAPSNYAHKLLLVEAEVARTEEDFTAAISLYDRAILLAQEHQFIQEAALASELAGAYCFAENRLKLAQVYLQEAHYFYLQWGAISKVKDLEDKYAEFLGNKLEKNTISTLSSTQSITRRVSSGRRSEELDLMTVLKASQTLSEEIQLDKLLSRLMRILIENAGAQRGFLLLETNGEFLIQAEGQVDQEVVQVLESRNIKEEEILSQAIVNYVVRTKSSVVLTDASREGNFTRDPYILKLQPRSLLCAPLINQGRLAGIVYLENNLITGAFTGDRLEVLNVLSSQAAISIENARLYTNLATLNQNLTSLNTAYERFVPRQFLELLNKESIVDVQLGDQIQREMSVLFTDIRSFTSLSESMSPADNFRFINSYLMRMEPIILENNGFIDKYIGDAIMALFPGKADDAVQTGVAMMQSLVEYNQFRQNTGYQPIKIGIGINTGSLILGTVGGTNRMDGTVISDAVNLASRIEGLTKTFNVPLLITEQTVSRLTHVDRYAMRVIGRVTVKGKKAAVMIYEVFEADPPAVRDGKLSTSDVFSEALAAYETEQWENAARAFQACLERNPLDQVAKTYRDRCQSEPLRTTLLTESVNF</sequence>
<dbReference type="SUPFAM" id="SSF52540">
    <property type="entry name" value="P-loop containing nucleoside triphosphate hydrolases"/>
    <property type="match status" value="1"/>
</dbReference>
<dbReference type="Gene3D" id="1.10.510.10">
    <property type="entry name" value="Transferase(Phosphotransferase) domain 1"/>
    <property type="match status" value="1"/>
</dbReference>
<dbReference type="GO" id="GO:0035556">
    <property type="term" value="P:intracellular signal transduction"/>
    <property type="evidence" value="ECO:0007669"/>
    <property type="project" value="InterPro"/>
</dbReference>
<dbReference type="InterPro" id="IPR027417">
    <property type="entry name" value="P-loop_NTPase"/>
</dbReference>